<keyword evidence="4" id="KW-0732">Signal</keyword>
<dbReference type="InterPro" id="IPR054593">
    <property type="entry name" value="Beta-mannosidase-like_N2"/>
</dbReference>
<evidence type="ECO:0000259" key="9">
    <source>
        <dbReference type="Pfam" id="PF22666"/>
    </source>
</evidence>
<dbReference type="SUPFAM" id="SSF51445">
    <property type="entry name" value="(Trans)glycosidases"/>
    <property type="match status" value="1"/>
</dbReference>
<dbReference type="Pfam" id="PF02836">
    <property type="entry name" value="Glyco_hydro_2_C"/>
    <property type="match status" value="1"/>
</dbReference>
<dbReference type="PANTHER" id="PTHR43730:SF1">
    <property type="entry name" value="BETA-MANNOSIDASE"/>
    <property type="match status" value="1"/>
</dbReference>
<keyword evidence="6" id="KW-0326">Glycosidase</keyword>
<dbReference type="EC" id="3.2.1.25" evidence="3"/>
<evidence type="ECO:0000256" key="3">
    <source>
        <dbReference type="ARBA" id="ARBA00012754"/>
    </source>
</evidence>
<dbReference type="InterPro" id="IPR013783">
    <property type="entry name" value="Ig-like_fold"/>
</dbReference>
<evidence type="ECO:0000256" key="1">
    <source>
        <dbReference type="ARBA" id="ARBA00000829"/>
    </source>
</evidence>
<comment type="similarity">
    <text evidence="2">Belongs to the glycosyl hydrolase 2 family.</text>
</comment>
<dbReference type="Proteomes" id="UP000647416">
    <property type="component" value="Unassembled WGS sequence"/>
</dbReference>
<dbReference type="InterPro" id="IPR050887">
    <property type="entry name" value="Beta-mannosidase_GH2"/>
</dbReference>
<dbReference type="Pfam" id="PF00703">
    <property type="entry name" value="Glyco_hydro_2"/>
    <property type="match status" value="1"/>
</dbReference>
<dbReference type="Gene3D" id="2.60.40.10">
    <property type="entry name" value="Immunoglobulins"/>
    <property type="match status" value="1"/>
</dbReference>
<keyword evidence="11" id="KW-1185">Reference proteome</keyword>
<dbReference type="RefSeq" id="WP_262431531.1">
    <property type="nucleotide sequence ID" value="NZ_JACRTE010000003.1"/>
</dbReference>
<gene>
    <name evidence="10" type="ORF">H8706_03590</name>
</gene>
<accession>A0A926FAY4</accession>
<dbReference type="AlphaFoldDB" id="A0A926FAY4"/>
<feature type="domain" description="Glycoside hydrolase family 2 immunoglobulin-like beta-sandwich" evidence="7">
    <location>
        <begin position="252"/>
        <end position="307"/>
    </location>
</feature>
<comment type="catalytic activity">
    <reaction evidence="1">
        <text>Hydrolysis of terminal, non-reducing beta-D-mannose residues in beta-D-mannosides.</text>
        <dbReference type="EC" id="3.2.1.25"/>
    </reaction>
</comment>
<evidence type="ECO:0000259" key="7">
    <source>
        <dbReference type="Pfam" id="PF00703"/>
    </source>
</evidence>
<comment type="caution">
    <text evidence="10">The sequence shown here is derived from an EMBL/GenBank/DDBJ whole genome shotgun (WGS) entry which is preliminary data.</text>
</comment>
<evidence type="ECO:0000256" key="5">
    <source>
        <dbReference type="ARBA" id="ARBA00022801"/>
    </source>
</evidence>
<dbReference type="SUPFAM" id="SSF49303">
    <property type="entry name" value="beta-Galactosidase/glucuronidase domain"/>
    <property type="match status" value="1"/>
</dbReference>
<evidence type="ECO:0000313" key="10">
    <source>
        <dbReference type="EMBL" id="MBC8595952.1"/>
    </source>
</evidence>
<dbReference type="InterPro" id="IPR008979">
    <property type="entry name" value="Galactose-bd-like_sf"/>
</dbReference>
<feature type="domain" description="Glycoside hydrolase family 2 catalytic" evidence="8">
    <location>
        <begin position="325"/>
        <end position="552"/>
    </location>
</feature>
<evidence type="ECO:0000256" key="2">
    <source>
        <dbReference type="ARBA" id="ARBA00007401"/>
    </source>
</evidence>
<evidence type="ECO:0000313" key="11">
    <source>
        <dbReference type="Proteomes" id="UP000647416"/>
    </source>
</evidence>
<dbReference type="EMBL" id="JACRTE010000003">
    <property type="protein sequence ID" value="MBC8595952.1"/>
    <property type="molecule type" value="Genomic_DNA"/>
</dbReference>
<protein>
    <recommendedName>
        <fullName evidence="3">beta-mannosidase</fullName>
        <ecNumber evidence="3">3.2.1.25</ecNumber>
    </recommendedName>
</protein>
<evidence type="ECO:0000259" key="8">
    <source>
        <dbReference type="Pfam" id="PF02836"/>
    </source>
</evidence>
<dbReference type="InterPro" id="IPR006102">
    <property type="entry name" value="Ig-like_GH2"/>
</dbReference>
<sequence>MRKFTDLNGEWNLYYCEKYDTDVKLPCENDKILSTKITANVPCNVETALAGAGKIGADLYKGMATEENMKFEDYHWWFERAFDVPETNDRIYLNFGMVDCFADYYINGTLVHTSDNAFCEIEFDASDFVKKGAKNTVCVHIKPVMPYVLSQKYNQGMMYFHTNYASYVRKSIHSFGWDIMPRAVSAGIYRDVKLVCDDGFNIDELSYEVIKATEKSAYIRFWISVKMPYGEYRKDNEIKISGRCGDSCFEKTQKLNRFTACVMNIEVKNPLLWFPYGYGSANVYELKAELVSDGNIKDIRTETLGIRTVRLERTETSKCEKGKFQFYINDVPVMCKGSNHVPVDAYHSRDKARYAKMLELAKECECNILRVWGGGVYEQKEFYDFCDRNGIMVWQDFMMACYPQSPDGGHMKKLEREFEWAVKKLRNHPSLILWAGDNEVDECGAKMGAVPSTNYVTRTLLPKILAQHDRTRPYIESSPYIADSVANDYRYGKAYLPEQHLWGTRDYFKADFYSKTNAVFVSEEGYHGCPSVESLKKIVDENKVWPVYNEQWALHSSDQTGNLGRVKLMDEQIVQFFGKKAENIEDFSLASQISQAEADKFFIENIRTKKGETSGIIWWNLFDGWPQMSDAVVDYFYEKKLAFYYIKRSQQPFALMMGGLKNWNYPLYAENDTLETKSGTYEVSDIDTGEVLARGEFCIKPNSAEKIDSLRIYYSEKRFLVIKWNLNGKTFFNHYLCGYPPFDFEQYKSWLRKFNGIVNGE</sequence>
<dbReference type="InterPro" id="IPR036156">
    <property type="entry name" value="Beta-gal/glucu_dom_sf"/>
</dbReference>
<dbReference type="SUPFAM" id="SSF49785">
    <property type="entry name" value="Galactose-binding domain-like"/>
    <property type="match status" value="1"/>
</dbReference>
<dbReference type="GO" id="GO:0006516">
    <property type="term" value="P:glycoprotein catabolic process"/>
    <property type="evidence" value="ECO:0007669"/>
    <property type="project" value="TreeGrafter"/>
</dbReference>
<dbReference type="Gene3D" id="2.60.120.260">
    <property type="entry name" value="Galactose-binding domain-like"/>
    <property type="match status" value="1"/>
</dbReference>
<reference evidence="10" key="1">
    <citation type="submission" date="2020-08" db="EMBL/GenBank/DDBJ databases">
        <title>Genome public.</title>
        <authorList>
            <person name="Liu C."/>
            <person name="Sun Q."/>
        </authorList>
    </citation>
    <scope>NUCLEOTIDE SEQUENCE</scope>
    <source>
        <strain evidence="10">NSJ-50</strain>
    </source>
</reference>
<dbReference type="InterPro" id="IPR017853">
    <property type="entry name" value="GH"/>
</dbReference>
<dbReference type="PANTHER" id="PTHR43730">
    <property type="entry name" value="BETA-MANNOSIDASE"/>
    <property type="match status" value="1"/>
</dbReference>
<dbReference type="Gene3D" id="3.20.20.80">
    <property type="entry name" value="Glycosidases"/>
    <property type="match status" value="1"/>
</dbReference>
<dbReference type="InterPro" id="IPR006103">
    <property type="entry name" value="Glyco_hydro_2_cat"/>
</dbReference>
<feature type="domain" description="Beta-mannosidase-like galactose-binding" evidence="9">
    <location>
        <begin position="36"/>
        <end position="190"/>
    </location>
</feature>
<dbReference type="Pfam" id="PF22666">
    <property type="entry name" value="Glyco_hydro_2_N2"/>
    <property type="match status" value="1"/>
</dbReference>
<dbReference type="GO" id="GO:0005975">
    <property type="term" value="P:carbohydrate metabolic process"/>
    <property type="evidence" value="ECO:0007669"/>
    <property type="project" value="InterPro"/>
</dbReference>
<evidence type="ECO:0000256" key="6">
    <source>
        <dbReference type="ARBA" id="ARBA00023295"/>
    </source>
</evidence>
<evidence type="ECO:0000256" key="4">
    <source>
        <dbReference type="ARBA" id="ARBA00022729"/>
    </source>
</evidence>
<dbReference type="GO" id="GO:0004567">
    <property type="term" value="F:beta-mannosidase activity"/>
    <property type="evidence" value="ECO:0007669"/>
    <property type="project" value="UniProtKB-EC"/>
</dbReference>
<name>A0A926FAY4_9FIRM</name>
<organism evidence="10 11">
    <name type="scientific">Qingrenia yutianensis</name>
    <dbReference type="NCBI Taxonomy" id="2763676"/>
    <lineage>
        <taxon>Bacteria</taxon>
        <taxon>Bacillati</taxon>
        <taxon>Bacillota</taxon>
        <taxon>Clostridia</taxon>
        <taxon>Eubacteriales</taxon>
        <taxon>Oscillospiraceae</taxon>
        <taxon>Qingrenia</taxon>
    </lineage>
</organism>
<keyword evidence="5" id="KW-0378">Hydrolase</keyword>
<proteinExistence type="inferred from homology"/>